<sequence>MLSFFGNAAGSNSRKKDKYKELTLAIKQIVLERAKHRCQICSKKLSGTNSPHFIHISGSKKDNRPENLRAICPACYEEKSPKDSGNMFSSFKKIFSKS</sequence>
<dbReference type="GO" id="GO:0003676">
    <property type="term" value="F:nucleic acid binding"/>
    <property type="evidence" value="ECO:0007669"/>
    <property type="project" value="InterPro"/>
</dbReference>
<dbReference type="Pfam" id="PF01844">
    <property type="entry name" value="HNH"/>
    <property type="match status" value="1"/>
</dbReference>
<evidence type="ECO:0000259" key="1">
    <source>
        <dbReference type="Pfam" id="PF01844"/>
    </source>
</evidence>
<dbReference type="GO" id="GO:0004519">
    <property type="term" value="F:endonuclease activity"/>
    <property type="evidence" value="ECO:0007669"/>
    <property type="project" value="InterPro"/>
</dbReference>
<dbReference type="EMBL" id="LR216287">
    <property type="protein sequence ID" value="VFJ12846.1"/>
    <property type="molecule type" value="Genomic_DNA"/>
</dbReference>
<organism evidence="2 3">
    <name type="scientific">Candidatus Nitrosocosmicus franklandianus</name>
    <dbReference type="NCBI Taxonomy" id="1798806"/>
    <lineage>
        <taxon>Archaea</taxon>
        <taxon>Nitrososphaerota</taxon>
        <taxon>Nitrososphaeria</taxon>
        <taxon>Nitrososphaerales</taxon>
        <taxon>Nitrososphaeraceae</taxon>
        <taxon>Candidatus Nitrosocosmicus</taxon>
    </lineage>
</organism>
<keyword evidence="3" id="KW-1185">Reference proteome</keyword>
<dbReference type="Proteomes" id="UP000294299">
    <property type="component" value="Chromosome NFRAN"/>
</dbReference>
<evidence type="ECO:0000313" key="3">
    <source>
        <dbReference type="Proteomes" id="UP000294299"/>
    </source>
</evidence>
<accession>A0A484I9C6</accession>
<evidence type="ECO:0000313" key="2">
    <source>
        <dbReference type="EMBL" id="VFJ12846.1"/>
    </source>
</evidence>
<proteinExistence type="predicted"/>
<dbReference type="Gene3D" id="1.10.30.50">
    <property type="match status" value="1"/>
</dbReference>
<name>A0A484I9C6_9ARCH</name>
<feature type="domain" description="HNH" evidence="1">
    <location>
        <begin position="38"/>
        <end position="80"/>
    </location>
</feature>
<reference evidence="2 3" key="1">
    <citation type="submission" date="2019-02" db="EMBL/GenBank/DDBJ databases">
        <authorList>
            <person name="Lehtovirta-Morley E L."/>
        </authorList>
    </citation>
    <scope>NUCLEOTIDE SEQUENCE [LARGE SCALE GENOMIC DNA]</scope>
    <source>
        <strain evidence="2">NFRAN1</strain>
    </source>
</reference>
<dbReference type="CDD" id="cd00085">
    <property type="entry name" value="HNHc"/>
    <property type="match status" value="1"/>
</dbReference>
<dbReference type="InterPro" id="IPR003615">
    <property type="entry name" value="HNH_nuc"/>
</dbReference>
<protein>
    <recommendedName>
        <fullName evidence="1">HNH domain-containing protein</fullName>
    </recommendedName>
</protein>
<dbReference type="InterPro" id="IPR002711">
    <property type="entry name" value="HNH"/>
</dbReference>
<dbReference type="KEGG" id="nfn:NFRAN_0525"/>
<dbReference type="GO" id="GO:0008270">
    <property type="term" value="F:zinc ion binding"/>
    <property type="evidence" value="ECO:0007669"/>
    <property type="project" value="InterPro"/>
</dbReference>
<dbReference type="AlphaFoldDB" id="A0A484I9C6"/>
<gene>
    <name evidence="2" type="ORF">NFRAN_0525</name>
</gene>